<keyword evidence="6" id="KW-0539">Nucleus</keyword>
<dbReference type="GO" id="GO:0045740">
    <property type="term" value="P:positive regulation of DNA replication"/>
    <property type="evidence" value="ECO:0007669"/>
    <property type="project" value="TreeGrafter"/>
</dbReference>
<dbReference type="RefSeq" id="XP_025059246.1">
    <property type="nucleotide sequence ID" value="XM_025203461.1"/>
</dbReference>
<accession>A0A1U8DBM8</accession>
<dbReference type="GO" id="GO:0003682">
    <property type="term" value="F:chromatin binding"/>
    <property type="evidence" value="ECO:0007669"/>
    <property type="project" value="TreeGrafter"/>
</dbReference>
<evidence type="ECO:0000256" key="1">
    <source>
        <dbReference type="ARBA" id="ARBA00004123"/>
    </source>
</evidence>
<dbReference type="Pfam" id="PF03066">
    <property type="entry name" value="Nucleoplasmin"/>
    <property type="match status" value="1"/>
</dbReference>
<organism evidence="10 12">
    <name type="scientific">Alligator sinensis</name>
    <name type="common">Chinese alligator</name>
    <dbReference type="NCBI Taxonomy" id="38654"/>
    <lineage>
        <taxon>Eukaryota</taxon>
        <taxon>Metazoa</taxon>
        <taxon>Chordata</taxon>
        <taxon>Craniata</taxon>
        <taxon>Vertebrata</taxon>
        <taxon>Euteleostomi</taxon>
        <taxon>Archelosauria</taxon>
        <taxon>Archosauria</taxon>
        <taxon>Crocodylia</taxon>
        <taxon>Alligatoridae</taxon>
        <taxon>Alligatorinae</taxon>
        <taxon>Alligator</taxon>
    </lineage>
</organism>
<keyword evidence="5" id="KW-0143">Chaperone</keyword>
<gene>
    <name evidence="11 12 13" type="primary">NPM2</name>
</gene>
<feature type="compositionally biased region" description="Acidic residues" evidence="8">
    <location>
        <begin position="127"/>
        <end position="145"/>
    </location>
</feature>
<feature type="compositionally biased region" description="Basic residues" evidence="8">
    <location>
        <begin position="152"/>
        <end position="169"/>
    </location>
</feature>
<dbReference type="Gene3D" id="2.60.120.340">
    <property type="entry name" value="Nucleoplasmin core domain"/>
    <property type="match status" value="1"/>
</dbReference>
<evidence type="ECO:0000313" key="13">
    <source>
        <dbReference type="RefSeq" id="XP_025059246.1"/>
    </source>
</evidence>
<evidence type="ECO:0000256" key="6">
    <source>
        <dbReference type="ARBA" id="ARBA00023242"/>
    </source>
</evidence>
<dbReference type="RefSeq" id="XP_014375129.1">
    <property type="nucleotide sequence ID" value="XM_014519643.1"/>
</dbReference>
<dbReference type="GeneID" id="102381135"/>
<name>A0A1U8DBM8_ALLSI</name>
<dbReference type="InterPro" id="IPR004301">
    <property type="entry name" value="Nucleoplasmin"/>
</dbReference>
<dbReference type="GO" id="GO:0006338">
    <property type="term" value="P:chromatin remodeling"/>
    <property type="evidence" value="ECO:0007669"/>
    <property type="project" value="TreeGrafter"/>
</dbReference>
<reference evidence="11 12" key="1">
    <citation type="submission" date="2025-04" db="UniProtKB">
        <authorList>
            <consortium name="RefSeq"/>
        </authorList>
    </citation>
    <scope>IDENTIFICATION</scope>
</reference>
<dbReference type="GO" id="GO:0007338">
    <property type="term" value="P:single fertilization"/>
    <property type="evidence" value="ECO:0007669"/>
    <property type="project" value="UniProtKB-KW"/>
</dbReference>
<evidence type="ECO:0000256" key="2">
    <source>
        <dbReference type="ARBA" id="ARBA00010744"/>
    </source>
</evidence>
<dbReference type="InterPro" id="IPR036824">
    <property type="entry name" value="Nucleoplasmin_core_dom_sf"/>
</dbReference>
<dbReference type="PANTHER" id="PTHR22747">
    <property type="entry name" value="NUCLEOPLASMIN"/>
    <property type="match status" value="1"/>
</dbReference>
<proteinExistence type="inferred from homology"/>
<dbReference type="eggNOG" id="ENOG502S0N8">
    <property type="taxonomic scope" value="Eukaryota"/>
</dbReference>
<evidence type="ECO:0000259" key="9">
    <source>
        <dbReference type="Pfam" id="PF03066"/>
    </source>
</evidence>
<dbReference type="Proteomes" id="UP000189705">
    <property type="component" value="Unplaced"/>
</dbReference>
<dbReference type="GO" id="GO:0005654">
    <property type="term" value="C:nucleoplasm"/>
    <property type="evidence" value="ECO:0007669"/>
    <property type="project" value="TreeGrafter"/>
</dbReference>
<evidence type="ECO:0000256" key="3">
    <source>
        <dbReference type="ARBA" id="ARBA00022473"/>
    </source>
</evidence>
<keyword evidence="4" id="KW-0156">Chromatin regulator</keyword>
<dbReference type="FunFam" id="2.60.120.340:FF:000003">
    <property type="entry name" value="Nucleoplasmin 2"/>
    <property type="match status" value="1"/>
</dbReference>
<comment type="subcellular location">
    <subcellularLocation>
        <location evidence="1">Nucleus</location>
    </subcellularLocation>
</comment>
<dbReference type="GO" id="GO:0003723">
    <property type="term" value="F:RNA binding"/>
    <property type="evidence" value="ECO:0007669"/>
    <property type="project" value="TreeGrafter"/>
</dbReference>
<dbReference type="RefSeq" id="XP_006023053.1">
    <property type="nucleotide sequence ID" value="XM_006022991.1"/>
</dbReference>
<feature type="compositionally biased region" description="Basic residues" evidence="8">
    <location>
        <begin position="192"/>
        <end position="203"/>
    </location>
</feature>
<dbReference type="InterPro" id="IPR024057">
    <property type="entry name" value="Nucleoplasmin_core_dom"/>
</dbReference>
<evidence type="ECO:0000256" key="8">
    <source>
        <dbReference type="SAM" id="MobiDB-lite"/>
    </source>
</evidence>
<dbReference type="GO" id="GO:0005730">
    <property type="term" value="C:nucleolus"/>
    <property type="evidence" value="ECO:0007669"/>
    <property type="project" value="TreeGrafter"/>
</dbReference>
<dbReference type="PANTHER" id="PTHR22747:SF14">
    <property type="entry name" value="NUCLEOPLASMIN-2"/>
    <property type="match status" value="1"/>
</dbReference>
<keyword evidence="3" id="KW-0217">Developmental protein</keyword>
<dbReference type="STRING" id="38654.A0A1U8DBM8"/>
<dbReference type="KEGG" id="asn:102381135"/>
<evidence type="ECO:0000313" key="12">
    <source>
        <dbReference type="RefSeq" id="XP_014375129.1"/>
    </source>
</evidence>
<feature type="region of interest" description="Disordered" evidence="8">
    <location>
        <begin position="124"/>
        <end position="203"/>
    </location>
</feature>
<dbReference type="GO" id="GO:0042393">
    <property type="term" value="F:histone binding"/>
    <property type="evidence" value="ECO:0007669"/>
    <property type="project" value="TreeGrafter"/>
</dbReference>
<feature type="domain" description="Nucleoplasmin core" evidence="9">
    <location>
        <begin position="20"/>
        <end position="120"/>
    </location>
</feature>
<sequence>MALTNSINSDSKSEKPISLIWGCELSAENTTCTFKMPDDWAYEQQLALRMICVGEKTNDELNIIEIIPPEDSQDPSPVVLAALKPSVLPMAPMVGVELTPPVTFRLRAGSGPVYITGQHINLVPDDSWMEEEEEEEEEYEEESFQEESPQKATKRQPSSKKASVAKKKKVEKEEVSNPVCSDEDAPSNKGKGAGRGRKPAAKK</sequence>
<dbReference type="CTD" id="10361"/>
<evidence type="ECO:0000256" key="7">
    <source>
        <dbReference type="ARBA" id="ARBA00023279"/>
    </source>
</evidence>
<evidence type="ECO:0000313" key="10">
    <source>
        <dbReference type="Proteomes" id="UP000189705"/>
    </source>
</evidence>
<dbReference type="AlphaFoldDB" id="A0A1U8DBM8"/>
<protein>
    <submittedName>
        <fullName evidence="11 12">Nucleoplasmin-2 isoform X2</fullName>
    </submittedName>
</protein>
<evidence type="ECO:0000256" key="5">
    <source>
        <dbReference type="ARBA" id="ARBA00023186"/>
    </source>
</evidence>
<keyword evidence="7" id="KW-0278">Fertilization</keyword>
<dbReference type="SUPFAM" id="SSF69203">
    <property type="entry name" value="Nucleoplasmin-like core domain"/>
    <property type="match status" value="1"/>
</dbReference>
<comment type="similarity">
    <text evidence="2">Belongs to the nucleoplasmin family.</text>
</comment>
<keyword evidence="10" id="KW-1185">Reference proteome</keyword>
<evidence type="ECO:0000313" key="11">
    <source>
        <dbReference type="RefSeq" id="XP_006023053.1"/>
    </source>
</evidence>
<evidence type="ECO:0000256" key="4">
    <source>
        <dbReference type="ARBA" id="ARBA00022853"/>
    </source>
</evidence>
<dbReference type="GO" id="GO:0005737">
    <property type="term" value="C:cytoplasm"/>
    <property type="evidence" value="ECO:0007669"/>
    <property type="project" value="TreeGrafter"/>
</dbReference>